<accession>A0A1J5SMU8</accession>
<dbReference type="SFLD" id="SFLDG01129">
    <property type="entry name" value="C1.5:_HAD__Beta-PGM__Phosphata"/>
    <property type="match status" value="1"/>
</dbReference>
<dbReference type="Gene3D" id="3.40.50.1000">
    <property type="entry name" value="HAD superfamily/HAD-like"/>
    <property type="match status" value="1"/>
</dbReference>
<organism evidence="1">
    <name type="scientific">mine drainage metagenome</name>
    <dbReference type="NCBI Taxonomy" id="410659"/>
    <lineage>
        <taxon>unclassified sequences</taxon>
        <taxon>metagenomes</taxon>
        <taxon>ecological metagenomes</taxon>
    </lineage>
</organism>
<evidence type="ECO:0000313" key="1">
    <source>
        <dbReference type="EMBL" id="OIR09275.1"/>
    </source>
</evidence>
<dbReference type="InterPro" id="IPR051806">
    <property type="entry name" value="HAD-like_SPP"/>
</dbReference>
<dbReference type="Gene3D" id="1.10.150.240">
    <property type="entry name" value="Putative phosphatase, domain 2"/>
    <property type="match status" value="1"/>
</dbReference>
<gene>
    <name evidence="1" type="primary">yqaB_2</name>
    <name evidence="1" type="ORF">GALL_85080</name>
</gene>
<dbReference type="AlphaFoldDB" id="A0A1J5SMU8"/>
<dbReference type="CDD" id="cd07505">
    <property type="entry name" value="HAD_BPGM-like"/>
    <property type="match status" value="1"/>
</dbReference>
<reference evidence="1" key="1">
    <citation type="submission" date="2016-10" db="EMBL/GenBank/DDBJ databases">
        <title>Sequence of Gallionella enrichment culture.</title>
        <authorList>
            <person name="Poehlein A."/>
            <person name="Muehling M."/>
            <person name="Daniel R."/>
        </authorList>
    </citation>
    <scope>NUCLEOTIDE SEQUENCE</scope>
</reference>
<comment type="caution">
    <text evidence="1">The sequence shown here is derived from an EMBL/GenBank/DDBJ whole genome shotgun (WGS) entry which is preliminary data.</text>
</comment>
<dbReference type="InterPro" id="IPR023198">
    <property type="entry name" value="PGP-like_dom2"/>
</dbReference>
<proteinExistence type="predicted"/>
<dbReference type="SFLD" id="SFLDS00003">
    <property type="entry name" value="Haloacid_Dehalogenase"/>
    <property type="match status" value="1"/>
</dbReference>
<dbReference type="InterPro" id="IPR006439">
    <property type="entry name" value="HAD-SF_hydro_IA"/>
</dbReference>
<dbReference type="Pfam" id="PF00702">
    <property type="entry name" value="Hydrolase"/>
    <property type="match status" value="1"/>
</dbReference>
<keyword evidence="1" id="KW-0378">Hydrolase</keyword>
<dbReference type="PANTHER" id="PTHR43481">
    <property type="entry name" value="FRUCTOSE-1-PHOSPHATE PHOSPHATASE"/>
    <property type="match status" value="1"/>
</dbReference>
<dbReference type="EMBL" id="MLJW01000027">
    <property type="protein sequence ID" value="OIR09275.1"/>
    <property type="molecule type" value="Genomic_DNA"/>
</dbReference>
<dbReference type="SUPFAM" id="SSF56784">
    <property type="entry name" value="HAD-like"/>
    <property type="match status" value="1"/>
</dbReference>
<dbReference type="InterPro" id="IPR036412">
    <property type="entry name" value="HAD-like_sf"/>
</dbReference>
<dbReference type="GO" id="GO:0050308">
    <property type="term" value="F:sugar-phosphatase activity"/>
    <property type="evidence" value="ECO:0007669"/>
    <property type="project" value="TreeGrafter"/>
</dbReference>
<dbReference type="EC" id="3.1.3.-" evidence="1"/>
<dbReference type="NCBIfam" id="TIGR01509">
    <property type="entry name" value="HAD-SF-IA-v3"/>
    <property type="match status" value="1"/>
</dbReference>
<sequence>MLAPFMQLTLPTSDFAGYIFDCDGTLIDSMPVHYRAWDAAMRQRGLNEKLSEDLFYSLGGVPTRRVAELIANHYGLKIDPEDVFHLKEALFVEMLPEVERIEPVVAFARRVAKTHPVSVASGGPRPVVLRSLELAGLGDLFKVLVTADDVVHGKPAPDMFLLAAKLMGVPPERCLVFEDAEPGIKGALAAGMQVVHVPSRKSEAA</sequence>
<dbReference type="PANTHER" id="PTHR43481:SF4">
    <property type="entry name" value="GLYCEROL-1-PHOSPHATE PHOSPHOHYDROLASE 1-RELATED"/>
    <property type="match status" value="1"/>
</dbReference>
<protein>
    <submittedName>
        <fullName evidence="1">Fructose-1-phosphate phosphatase YqaB</fullName>
        <ecNumber evidence="1">3.1.3.-</ecNumber>
    </submittedName>
</protein>
<dbReference type="InterPro" id="IPR023214">
    <property type="entry name" value="HAD_sf"/>
</dbReference>
<dbReference type="PRINTS" id="PR00413">
    <property type="entry name" value="HADHALOGNASE"/>
</dbReference>
<name>A0A1J5SMU8_9ZZZZ</name>